<organism evidence="1 2">
    <name type="scientific">Nocardioides panaciterrulae</name>
    <dbReference type="NCBI Taxonomy" id="661492"/>
    <lineage>
        <taxon>Bacteria</taxon>
        <taxon>Bacillati</taxon>
        <taxon>Actinomycetota</taxon>
        <taxon>Actinomycetes</taxon>
        <taxon>Propionibacteriales</taxon>
        <taxon>Nocardioidaceae</taxon>
        <taxon>Nocardioides</taxon>
    </lineage>
</organism>
<dbReference type="Proteomes" id="UP000535511">
    <property type="component" value="Unassembled WGS sequence"/>
</dbReference>
<dbReference type="RefSeq" id="WP_179662392.1">
    <property type="nucleotide sequence ID" value="NZ_JACCBG010000001.1"/>
</dbReference>
<keyword evidence="2" id="KW-1185">Reference proteome</keyword>
<dbReference type="EMBL" id="JACCBG010000001">
    <property type="protein sequence ID" value="NYD40511.1"/>
    <property type="molecule type" value="Genomic_DNA"/>
</dbReference>
<comment type="caution">
    <text evidence="1">The sequence shown here is derived from an EMBL/GenBank/DDBJ whole genome shotgun (WGS) entry which is preliminary data.</text>
</comment>
<name>A0A7Y9E3E6_9ACTN</name>
<accession>A0A7Y9E3E6</accession>
<protein>
    <submittedName>
        <fullName evidence="1">ABC-type uncharacterized transport system substrate-binding protein</fullName>
    </submittedName>
</protein>
<evidence type="ECO:0000313" key="1">
    <source>
        <dbReference type="EMBL" id="NYD40511.1"/>
    </source>
</evidence>
<evidence type="ECO:0000313" key="2">
    <source>
        <dbReference type="Proteomes" id="UP000535511"/>
    </source>
</evidence>
<gene>
    <name evidence="1" type="ORF">BJZ21_000594</name>
</gene>
<reference evidence="1 2" key="1">
    <citation type="submission" date="2020-07" db="EMBL/GenBank/DDBJ databases">
        <title>Sequencing the genomes of 1000 actinobacteria strains.</title>
        <authorList>
            <person name="Klenk H.-P."/>
        </authorList>
    </citation>
    <scope>NUCLEOTIDE SEQUENCE [LARGE SCALE GENOMIC DNA]</scope>
    <source>
        <strain evidence="1 2">DSM 21350</strain>
    </source>
</reference>
<sequence length="66" mass="6799">MAGTRKIVTVHSPVPEAALNALLTGIEDALHSSGASRVWIDGTGSPDMVVMADFAPRTGGPGEERP</sequence>
<proteinExistence type="predicted"/>
<dbReference type="AlphaFoldDB" id="A0A7Y9E3E6"/>